<feature type="non-terminal residue" evidence="1">
    <location>
        <position position="1"/>
    </location>
</feature>
<accession>A0AAV4QT81</accession>
<evidence type="ECO:0000313" key="2">
    <source>
        <dbReference type="Proteomes" id="UP001054837"/>
    </source>
</evidence>
<evidence type="ECO:0000313" key="1">
    <source>
        <dbReference type="EMBL" id="GIY11342.1"/>
    </source>
</evidence>
<reference evidence="1 2" key="1">
    <citation type="submission" date="2021-06" db="EMBL/GenBank/DDBJ databases">
        <title>Caerostris darwini draft genome.</title>
        <authorList>
            <person name="Kono N."/>
            <person name="Arakawa K."/>
        </authorList>
    </citation>
    <scope>NUCLEOTIDE SEQUENCE [LARGE SCALE GENOMIC DNA]</scope>
</reference>
<dbReference type="EMBL" id="BPLQ01004901">
    <property type="protein sequence ID" value="GIY11342.1"/>
    <property type="molecule type" value="Genomic_DNA"/>
</dbReference>
<protein>
    <submittedName>
        <fullName evidence="1">Uncharacterized protein</fullName>
    </submittedName>
</protein>
<organism evidence="1 2">
    <name type="scientific">Caerostris darwini</name>
    <dbReference type="NCBI Taxonomy" id="1538125"/>
    <lineage>
        <taxon>Eukaryota</taxon>
        <taxon>Metazoa</taxon>
        <taxon>Ecdysozoa</taxon>
        <taxon>Arthropoda</taxon>
        <taxon>Chelicerata</taxon>
        <taxon>Arachnida</taxon>
        <taxon>Araneae</taxon>
        <taxon>Araneomorphae</taxon>
        <taxon>Entelegynae</taxon>
        <taxon>Araneoidea</taxon>
        <taxon>Araneidae</taxon>
        <taxon>Caerostris</taxon>
    </lineage>
</organism>
<gene>
    <name evidence="1" type="ORF">CDAR_269551</name>
</gene>
<proteinExistence type="predicted"/>
<dbReference type="AlphaFoldDB" id="A0AAV4QT81"/>
<dbReference type="Proteomes" id="UP001054837">
    <property type="component" value="Unassembled WGS sequence"/>
</dbReference>
<name>A0AAV4QT81_9ARAC</name>
<keyword evidence="2" id="KW-1185">Reference proteome</keyword>
<comment type="caution">
    <text evidence="1">The sequence shown here is derived from an EMBL/GenBank/DDBJ whole genome shotgun (WGS) entry which is preliminary data.</text>
</comment>
<sequence>FNSRQHEIQDGAIPVQRMETSLKVSQHPDDILIPPSWLCDLSVAAPERFAGSRRRRLRIPEAPR</sequence>